<dbReference type="InterPro" id="IPR000253">
    <property type="entry name" value="FHA_dom"/>
</dbReference>
<organism evidence="3 4">
    <name type="scientific">Pseudonocardia oceani</name>
    <dbReference type="NCBI Taxonomy" id="2792013"/>
    <lineage>
        <taxon>Bacteria</taxon>
        <taxon>Bacillati</taxon>
        <taxon>Actinomycetota</taxon>
        <taxon>Actinomycetes</taxon>
        <taxon>Pseudonocardiales</taxon>
        <taxon>Pseudonocardiaceae</taxon>
        <taxon>Pseudonocardia</taxon>
    </lineage>
</organism>
<dbReference type="RefSeq" id="WP_225920529.1">
    <property type="nucleotide sequence ID" value="NZ_JADQDF010000001.1"/>
</dbReference>
<feature type="compositionally biased region" description="Low complexity" evidence="1">
    <location>
        <begin position="199"/>
        <end position="209"/>
    </location>
</feature>
<dbReference type="Proteomes" id="UP000694300">
    <property type="component" value="Unassembled WGS sequence"/>
</dbReference>
<keyword evidence="4" id="KW-1185">Reference proteome</keyword>
<reference evidence="3 4" key="1">
    <citation type="submission" date="2020-11" db="EMBL/GenBank/DDBJ databases">
        <title>Pseudonocardia abyssalis sp. nov. and Pseudonocardia oceani sp. nov., description and phylogenomic analysis of two novel actinomycetes isolated from the deep Southern Ocean.</title>
        <authorList>
            <person name="Parra J."/>
        </authorList>
    </citation>
    <scope>NUCLEOTIDE SEQUENCE [LARGE SCALE GENOMIC DNA]</scope>
    <source>
        <strain evidence="4">KRD185</strain>
    </source>
</reference>
<gene>
    <name evidence="3" type="ORF">I4I82_05980</name>
</gene>
<accession>A0ABS6U5R1</accession>
<evidence type="ECO:0000256" key="1">
    <source>
        <dbReference type="SAM" id="MobiDB-lite"/>
    </source>
</evidence>
<evidence type="ECO:0000313" key="4">
    <source>
        <dbReference type="Proteomes" id="UP000694300"/>
    </source>
</evidence>
<protein>
    <submittedName>
        <fullName evidence="3">FHA domain-containing protein</fullName>
    </submittedName>
</protein>
<name>A0ABS6U5R1_9PSEU</name>
<comment type="caution">
    <text evidence="3">The sequence shown here is derived from an EMBL/GenBank/DDBJ whole genome shotgun (WGS) entry which is preliminary data.</text>
</comment>
<dbReference type="CDD" id="cd00060">
    <property type="entry name" value="FHA"/>
    <property type="match status" value="1"/>
</dbReference>
<sequence>MRGGRDVDGGAPRAVVLPGDGVVARFPGILCVARCPDPAPLARLLDLCREVAGADPGRALARRFAAWLGGPDAPPDALVFGTVCAAGEATAVFLTGPVGARVGGTVLSGADAAAWTDRLVAPGPVRLALDGPAAPAAPSAGLFDLREGVVAGGGIELAPAASPVATAPPGNINARPTLVGVETGRAAGTAPAPPEAAPAAAAVAMAKPAPASPGPGTGQGSAVGPGTGQLPAVGPRTAARRSDAIHGVPPDGPPRPPLEAGDAGGTGTRSASGGPSSATPTGPGPGEARGHLCSGGHLNDPRSRACVLCGVRMNERTGVLVIGARPPLGLLVFDDGAAYTVDGGYLAGRMPESDERVRSGQLRSIVVEDRSGAVSRVHAEVRVEDWDVVLLDAGSRNGTFLAAPGDPSWSQVPPGQARRLLPGMRVRLGGRTFTFESTSGAS</sequence>
<evidence type="ECO:0000313" key="3">
    <source>
        <dbReference type="EMBL" id="MBW0127229.1"/>
    </source>
</evidence>
<feature type="domain" description="FHA" evidence="2">
    <location>
        <begin position="345"/>
        <end position="401"/>
    </location>
</feature>
<proteinExistence type="predicted"/>
<dbReference type="PROSITE" id="PS50006">
    <property type="entry name" value="FHA_DOMAIN"/>
    <property type="match status" value="1"/>
</dbReference>
<dbReference type="EMBL" id="JADQDF010000001">
    <property type="protein sequence ID" value="MBW0127229.1"/>
    <property type="molecule type" value="Genomic_DNA"/>
</dbReference>
<evidence type="ECO:0000259" key="2">
    <source>
        <dbReference type="PROSITE" id="PS50006"/>
    </source>
</evidence>
<feature type="region of interest" description="Disordered" evidence="1">
    <location>
        <begin position="199"/>
        <end position="297"/>
    </location>
</feature>
<feature type="compositionally biased region" description="Gly residues" evidence="1">
    <location>
        <begin position="215"/>
        <end position="227"/>
    </location>
</feature>
<feature type="compositionally biased region" description="Low complexity" evidence="1">
    <location>
        <begin position="268"/>
        <end position="281"/>
    </location>
</feature>
<dbReference type="Pfam" id="PF00498">
    <property type="entry name" value="FHA"/>
    <property type="match status" value="1"/>
</dbReference>